<evidence type="ECO:0000256" key="1">
    <source>
        <dbReference type="ARBA" id="ARBA00004173"/>
    </source>
</evidence>
<name>A0A3P3ZF36_LEIBR</name>
<evidence type="ECO:0000313" key="5">
    <source>
        <dbReference type="Proteomes" id="UP000319462"/>
    </source>
</evidence>
<dbReference type="EMBL" id="LS997631">
    <property type="protein sequence ID" value="SYZ68880.1"/>
    <property type="molecule type" value="Genomic_DNA"/>
</dbReference>
<dbReference type="InterPro" id="IPR020373">
    <property type="entry name" value="Kgd4/YMR-31"/>
</dbReference>
<proteinExistence type="inferred from homology"/>
<evidence type="ECO:0000256" key="2">
    <source>
        <dbReference type="ARBA" id="ARBA00023128"/>
    </source>
</evidence>
<evidence type="ECO:0000256" key="3">
    <source>
        <dbReference type="ARBA" id="ARBA00043970"/>
    </source>
</evidence>
<comment type="subcellular location">
    <subcellularLocation>
        <location evidence="1">Mitochondrion</location>
    </subcellularLocation>
</comment>
<accession>A0A3P3ZF36</accession>
<evidence type="ECO:0000313" key="4">
    <source>
        <dbReference type="EMBL" id="SYZ68880.1"/>
    </source>
</evidence>
<gene>
    <name evidence="4" type="ORF">LBRM2904_32.3670</name>
</gene>
<dbReference type="AlphaFoldDB" id="A0A3P3ZF36"/>
<comment type="similarity">
    <text evidence="3">Belongs to the alpha-ketoglutarate dehydrogenase component 4 family.</text>
</comment>
<keyword evidence="2" id="KW-0496">Mitochondrion</keyword>
<organism evidence="4 5">
    <name type="scientific">Leishmania braziliensis MHOM/BR/75/M2904</name>
    <dbReference type="NCBI Taxonomy" id="420245"/>
    <lineage>
        <taxon>Eukaryota</taxon>
        <taxon>Discoba</taxon>
        <taxon>Euglenozoa</taxon>
        <taxon>Kinetoplastea</taxon>
        <taxon>Metakinetoplastina</taxon>
        <taxon>Trypanosomatida</taxon>
        <taxon>Trypanosomatidae</taxon>
        <taxon>Leishmaniinae</taxon>
        <taxon>Leishmania</taxon>
        <taxon>Leishmania braziliensis species complex</taxon>
    </lineage>
</organism>
<dbReference type="Proteomes" id="UP000319462">
    <property type="component" value="Chromosome 32"/>
</dbReference>
<dbReference type="Pfam" id="PF10937">
    <property type="entry name" value="Kgd4-YMR31"/>
    <property type="match status" value="1"/>
</dbReference>
<dbReference type="GO" id="GO:0005739">
    <property type="term" value="C:mitochondrion"/>
    <property type="evidence" value="ECO:0007669"/>
    <property type="project" value="UniProtKB-SubCell"/>
</dbReference>
<reference evidence="4 5" key="1">
    <citation type="submission" date="2018-09" db="EMBL/GenBank/DDBJ databases">
        <authorList>
            <person name="Peiro R."/>
            <person name="Begona"/>
            <person name="Cbmso G."/>
            <person name="Lopez M."/>
            <person name="Gonzalez S."/>
        </authorList>
    </citation>
    <scope>NUCLEOTIDE SEQUENCE [LARGE SCALE GENOMIC DNA]</scope>
</reference>
<protein>
    <submittedName>
        <fullName evidence="4">Hypothetical_protein</fullName>
    </submittedName>
</protein>
<sequence>MYRVSRRFLHTPLIQFTYALAKSSGSAAAPKACAGGQGTSTVSTTVKSAPVQTILESFDELPKHLRPRVFDEIEMEMIHMGGASSYVPKHLKKK</sequence>
<dbReference type="GO" id="GO:0006103">
    <property type="term" value="P:2-oxoglutarate metabolic process"/>
    <property type="evidence" value="ECO:0007669"/>
    <property type="project" value="InterPro"/>
</dbReference>